<dbReference type="AlphaFoldDB" id="A0A6C0D9G6"/>
<organism evidence="1">
    <name type="scientific">viral metagenome</name>
    <dbReference type="NCBI Taxonomy" id="1070528"/>
    <lineage>
        <taxon>unclassified sequences</taxon>
        <taxon>metagenomes</taxon>
        <taxon>organismal metagenomes</taxon>
    </lineage>
</organism>
<name>A0A6C0D9G6_9ZZZZ</name>
<dbReference type="EMBL" id="MN739555">
    <property type="protein sequence ID" value="QHT12990.1"/>
    <property type="molecule type" value="Genomic_DNA"/>
</dbReference>
<evidence type="ECO:0000313" key="1">
    <source>
        <dbReference type="EMBL" id="QHT12990.1"/>
    </source>
</evidence>
<sequence length="180" mass="21426">MITVASTRFNQQTWNENSSYRERKMFEGCIYCAPLQLSSKIPFNSLVFVLEMNNTSNKIEGIGLIKNFYQSKKHFVYDERNYNRYVYKSNYRINRDELYRFNSTLVNAFEYILFKGKTHLKRGSGITSVPEKLLKHSSFDGIDLITELKTIFKNHFRKDENCLNQNDFDQFEKMNNLCEN</sequence>
<reference evidence="1" key="1">
    <citation type="journal article" date="2020" name="Nature">
        <title>Giant virus diversity and host interactions through global metagenomics.</title>
        <authorList>
            <person name="Schulz F."/>
            <person name="Roux S."/>
            <person name="Paez-Espino D."/>
            <person name="Jungbluth S."/>
            <person name="Walsh D.A."/>
            <person name="Denef V.J."/>
            <person name="McMahon K.D."/>
            <person name="Konstantinidis K.T."/>
            <person name="Eloe-Fadrosh E.A."/>
            <person name="Kyrpides N.C."/>
            <person name="Woyke T."/>
        </authorList>
    </citation>
    <scope>NUCLEOTIDE SEQUENCE</scope>
    <source>
        <strain evidence="1">GVMAG-M-3300023174-130</strain>
    </source>
</reference>
<protein>
    <submittedName>
        <fullName evidence="1">Uncharacterized protein</fullName>
    </submittedName>
</protein>
<accession>A0A6C0D9G6</accession>
<proteinExistence type="predicted"/>